<keyword evidence="16" id="KW-1185">Reference proteome</keyword>
<dbReference type="InterPro" id="IPR036615">
    <property type="entry name" value="Mur_ligase_C_dom_sf"/>
</dbReference>
<dbReference type="PANTHER" id="PTHR43024">
    <property type="entry name" value="UDP-N-ACETYLMURAMOYL-TRIPEPTIDE--D-ALANYL-D-ALANINE LIGASE"/>
    <property type="match status" value="1"/>
</dbReference>
<evidence type="ECO:0000256" key="8">
    <source>
        <dbReference type="ARBA" id="ARBA00023306"/>
    </source>
</evidence>
<dbReference type="GO" id="GO:0008360">
    <property type="term" value="P:regulation of cell shape"/>
    <property type="evidence" value="ECO:0007669"/>
    <property type="project" value="UniProtKB-KW"/>
</dbReference>
<feature type="domain" description="Mur ligase central" evidence="14">
    <location>
        <begin position="133"/>
        <end position="325"/>
    </location>
</feature>
<dbReference type="GO" id="GO:0071555">
    <property type="term" value="P:cell wall organization"/>
    <property type="evidence" value="ECO:0007669"/>
    <property type="project" value="UniProtKB-KW"/>
</dbReference>
<dbReference type="Gene3D" id="3.40.1190.10">
    <property type="entry name" value="Mur-like, catalytic domain"/>
    <property type="match status" value="1"/>
</dbReference>
<comment type="similarity">
    <text evidence="10">Belongs to the MurCDEF family. MurF subfamily.</text>
</comment>
<sequence length="512" mass="52603">MIACSLGEIAEIVGGTLSKEADPEAKVSGGVEFDSRKVSEGDLFLALKGARVDGHDFVGTALEQGAVAALTTRDVGAPAVIVPCAEVRPDDNSDLAASDPTGSALGVVAGLSKLAAHVARRLVREHGLTIVGVTGSAGKTSTKDLIAAVLRHKGETVAPPGSFNNEIGHPYTVLRCTQETAFLVAEMSARGIGHIAHLAKIAPPSIGVVLNVGSAHLGEFGSREAIAQAKGELVESLPDADHGGIAILNADDPFVAGMRPRTTAKVWMFSAEGSPEADFFATDISLDEVARASFVLHTPDGQQHRVRLGVHGAHQVGNALAAAAVGFGAGMQPEAIAAALSQARTVSVNRMDVRTREDGVTVINDAYNANPESMRAGIAALASTAAAHPGARSIAVLGEMGELGEESASAHAELAAELVKHNITDLVAVGQSDAMESLAQAAQQRGIATQSVADSAEACNAVEATIATATPPPAVVLVKASNAQKLWVVAEQLMRTRTLDSQSKSTNENEAR</sequence>
<name>A0AAW5HR10_9CORY</name>
<dbReference type="InterPro" id="IPR051046">
    <property type="entry name" value="MurCDEF_CellWall_CoF430Synth"/>
</dbReference>
<feature type="domain" description="Mur ligase N-terminal catalytic" evidence="12">
    <location>
        <begin position="30"/>
        <end position="97"/>
    </location>
</feature>
<comment type="catalytic activity">
    <reaction evidence="10 11">
        <text>D-alanyl-D-alanine + UDP-N-acetyl-alpha-D-muramoyl-L-alanyl-gamma-D-glutamyl-meso-2,6-diaminopimelate + ATP = UDP-N-acetyl-alpha-D-muramoyl-L-alanyl-gamma-D-glutamyl-meso-2,6-diaminopimeloyl-D-alanyl-D-alanine + ADP + phosphate + H(+)</text>
        <dbReference type="Rhea" id="RHEA:28374"/>
        <dbReference type="ChEBI" id="CHEBI:15378"/>
        <dbReference type="ChEBI" id="CHEBI:30616"/>
        <dbReference type="ChEBI" id="CHEBI:43474"/>
        <dbReference type="ChEBI" id="CHEBI:57822"/>
        <dbReference type="ChEBI" id="CHEBI:61386"/>
        <dbReference type="ChEBI" id="CHEBI:83905"/>
        <dbReference type="ChEBI" id="CHEBI:456216"/>
        <dbReference type="EC" id="6.3.2.10"/>
    </reaction>
</comment>
<evidence type="ECO:0000256" key="7">
    <source>
        <dbReference type="ARBA" id="ARBA00022984"/>
    </source>
</evidence>
<evidence type="ECO:0000313" key="15">
    <source>
        <dbReference type="EMBL" id="MCO6393405.1"/>
    </source>
</evidence>
<comment type="subcellular location">
    <subcellularLocation>
        <location evidence="10 11">Cytoplasm</location>
    </subcellularLocation>
</comment>
<dbReference type="InterPro" id="IPR013221">
    <property type="entry name" value="Mur_ligase_cen"/>
</dbReference>
<evidence type="ECO:0000256" key="2">
    <source>
        <dbReference type="ARBA" id="ARBA00022598"/>
    </source>
</evidence>
<evidence type="ECO:0000256" key="4">
    <source>
        <dbReference type="ARBA" id="ARBA00022741"/>
    </source>
</evidence>
<comment type="pathway">
    <text evidence="10 11">Cell wall biogenesis; peptidoglycan biosynthesis.</text>
</comment>
<dbReference type="GO" id="GO:0009252">
    <property type="term" value="P:peptidoglycan biosynthetic process"/>
    <property type="evidence" value="ECO:0007669"/>
    <property type="project" value="UniProtKB-UniRule"/>
</dbReference>
<organism evidence="15 16">
    <name type="scientific">Corynebacterium lipophilum</name>
    <dbReference type="NCBI Taxonomy" id="2804918"/>
    <lineage>
        <taxon>Bacteria</taxon>
        <taxon>Bacillati</taxon>
        <taxon>Actinomycetota</taxon>
        <taxon>Actinomycetes</taxon>
        <taxon>Mycobacteriales</taxon>
        <taxon>Corynebacteriaceae</taxon>
        <taxon>Corynebacterium</taxon>
    </lineage>
</organism>
<dbReference type="Pfam" id="PF02875">
    <property type="entry name" value="Mur_ligase_C"/>
    <property type="match status" value="1"/>
</dbReference>
<keyword evidence="3 10" id="KW-0132">Cell division</keyword>
<evidence type="ECO:0000259" key="14">
    <source>
        <dbReference type="Pfam" id="PF08245"/>
    </source>
</evidence>
<reference evidence="15 16" key="1">
    <citation type="submission" date="2021-01" db="EMBL/GenBank/DDBJ databases">
        <title>Identification and Characterization of Corynebacterium sp.</title>
        <authorList>
            <person name="Luo Q."/>
            <person name="Qu P."/>
            <person name="Chen Q."/>
        </authorList>
    </citation>
    <scope>NUCLEOTIDE SEQUENCE [LARGE SCALE GENOMIC DNA]</scope>
    <source>
        <strain evidence="15 16">MC-18</strain>
    </source>
</reference>
<keyword evidence="6 10" id="KW-0133">Cell shape</keyword>
<evidence type="ECO:0000259" key="13">
    <source>
        <dbReference type="Pfam" id="PF02875"/>
    </source>
</evidence>
<feature type="domain" description="Mur ligase C-terminal" evidence="13">
    <location>
        <begin position="349"/>
        <end position="481"/>
    </location>
</feature>
<evidence type="ECO:0000256" key="1">
    <source>
        <dbReference type="ARBA" id="ARBA00022490"/>
    </source>
</evidence>
<dbReference type="InterPro" id="IPR035911">
    <property type="entry name" value="MurE/MurF_N"/>
</dbReference>
<protein>
    <recommendedName>
        <fullName evidence="10 11">UDP-N-acetylmuramoyl-tripeptide--D-alanyl-D-alanine ligase</fullName>
        <ecNumber evidence="10 11">6.3.2.10</ecNumber>
    </recommendedName>
    <alternativeName>
        <fullName evidence="10">D-alanyl-D-alanine-adding enzyme</fullName>
    </alternativeName>
</protein>
<feature type="binding site" evidence="10">
    <location>
        <begin position="135"/>
        <end position="141"/>
    </location>
    <ligand>
        <name>ATP</name>
        <dbReference type="ChEBI" id="CHEBI:30616"/>
    </ligand>
</feature>
<dbReference type="InterPro" id="IPR004101">
    <property type="entry name" value="Mur_ligase_C"/>
</dbReference>
<keyword evidence="4 10" id="KW-0547">Nucleotide-binding</keyword>
<keyword evidence="8 10" id="KW-0131">Cell cycle</keyword>
<evidence type="ECO:0000256" key="9">
    <source>
        <dbReference type="ARBA" id="ARBA00023316"/>
    </source>
</evidence>
<gene>
    <name evidence="10" type="primary">murF</name>
    <name evidence="15" type="ORF">JMN37_00175</name>
</gene>
<evidence type="ECO:0000256" key="6">
    <source>
        <dbReference type="ARBA" id="ARBA00022960"/>
    </source>
</evidence>
<dbReference type="Proteomes" id="UP001205920">
    <property type="component" value="Unassembled WGS sequence"/>
</dbReference>
<dbReference type="InterPro" id="IPR000713">
    <property type="entry name" value="Mur_ligase_N"/>
</dbReference>
<comment type="caution">
    <text evidence="15">The sequence shown here is derived from an EMBL/GenBank/DDBJ whole genome shotgun (WGS) entry which is preliminary data.</text>
</comment>
<dbReference type="EC" id="6.3.2.10" evidence="10 11"/>
<proteinExistence type="inferred from homology"/>
<evidence type="ECO:0000313" key="16">
    <source>
        <dbReference type="Proteomes" id="UP001205920"/>
    </source>
</evidence>
<dbReference type="AlphaFoldDB" id="A0AAW5HR10"/>
<dbReference type="GO" id="GO:0005524">
    <property type="term" value="F:ATP binding"/>
    <property type="evidence" value="ECO:0007669"/>
    <property type="project" value="UniProtKB-UniRule"/>
</dbReference>
<keyword evidence="7 10" id="KW-0573">Peptidoglycan synthesis</keyword>
<dbReference type="EMBL" id="JAEUWV010000001">
    <property type="protein sequence ID" value="MCO6393405.1"/>
    <property type="molecule type" value="Genomic_DNA"/>
</dbReference>
<dbReference type="HAMAP" id="MF_02019">
    <property type="entry name" value="MurF"/>
    <property type="match status" value="1"/>
</dbReference>
<keyword evidence="2 10" id="KW-0436">Ligase</keyword>
<evidence type="ECO:0000256" key="5">
    <source>
        <dbReference type="ARBA" id="ARBA00022840"/>
    </source>
</evidence>
<accession>A0AAW5HR10</accession>
<dbReference type="Pfam" id="PF08245">
    <property type="entry name" value="Mur_ligase_M"/>
    <property type="match status" value="1"/>
</dbReference>
<dbReference type="SUPFAM" id="SSF53623">
    <property type="entry name" value="MurD-like peptide ligases, catalytic domain"/>
    <property type="match status" value="1"/>
</dbReference>
<evidence type="ECO:0000256" key="11">
    <source>
        <dbReference type="RuleBase" id="RU004136"/>
    </source>
</evidence>
<dbReference type="Gene3D" id="3.40.1390.10">
    <property type="entry name" value="MurE/MurF, N-terminal domain"/>
    <property type="match status" value="1"/>
</dbReference>
<dbReference type="GO" id="GO:0047480">
    <property type="term" value="F:UDP-N-acetylmuramoyl-tripeptide-D-alanyl-D-alanine ligase activity"/>
    <property type="evidence" value="ECO:0007669"/>
    <property type="project" value="UniProtKB-UniRule"/>
</dbReference>
<evidence type="ECO:0000256" key="10">
    <source>
        <dbReference type="HAMAP-Rule" id="MF_02019"/>
    </source>
</evidence>
<dbReference type="SUPFAM" id="SSF63418">
    <property type="entry name" value="MurE/MurF N-terminal domain"/>
    <property type="match status" value="1"/>
</dbReference>
<dbReference type="GO" id="GO:0005737">
    <property type="term" value="C:cytoplasm"/>
    <property type="evidence" value="ECO:0007669"/>
    <property type="project" value="UniProtKB-SubCell"/>
</dbReference>
<dbReference type="InterPro" id="IPR005863">
    <property type="entry name" value="UDP-N-AcMur_synth"/>
</dbReference>
<dbReference type="InterPro" id="IPR036565">
    <property type="entry name" value="Mur-like_cat_sf"/>
</dbReference>
<keyword evidence="1 10" id="KW-0963">Cytoplasm</keyword>
<dbReference type="Gene3D" id="3.90.190.20">
    <property type="entry name" value="Mur ligase, C-terminal domain"/>
    <property type="match status" value="1"/>
</dbReference>
<evidence type="ECO:0000256" key="3">
    <source>
        <dbReference type="ARBA" id="ARBA00022618"/>
    </source>
</evidence>
<dbReference type="RefSeq" id="WP_252930747.1">
    <property type="nucleotide sequence ID" value="NZ_JAEUWV010000001.1"/>
</dbReference>
<evidence type="ECO:0000259" key="12">
    <source>
        <dbReference type="Pfam" id="PF01225"/>
    </source>
</evidence>
<dbReference type="PANTHER" id="PTHR43024:SF1">
    <property type="entry name" value="UDP-N-ACETYLMURAMOYL-TRIPEPTIDE--D-ALANYL-D-ALANINE LIGASE"/>
    <property type="match status" value="1"/>
</dbReference>
<dbReference type="Pfam" id="PF01225">
    <property type="entry name" value="Mur_ligase"/>
    <property type="match status" value="1"/>
</dbReference>
<keyword evidence="9 10" id="KW-0961">Cell wall biogenesis/degradation</keyword>
<comment type="function">
    <text evidence="10 11">Involved in cell wall formation. Catalyzes the final step in the synthesis of UDP-N-acetylmuramoyl-pentapeptide, the precursor of murein.</text>
</comment>
<keyword evidence="5 10" id="KW-0067">ATP-binding</keyword>
<dbReference type="SUPFAM" id="SSF53244">
    <property type="entry name" value="MurD-like peptide ligases, peptide-binding domain"/>
    <property type="match status" value="1"/>
</dbReference>
<dbReference type="NCBIfam" id="TIGR01143">
    <property type="entry name" value="murF"/>
    <property type="match status" value="1"/>
</dbReference>
<dbReference type="GO" id="GO:0051301">
    <property type="term" value="P:cell division"/>
    <property type="evidence" value="ECO:0007669"/>
    <property type="project" value="UniProtKB-KW"/>
</dbReference>